<feature type="domain" description="Retrotransposon gag" evidence="2">
    <location>
        <begin position="92"/>
        <end position="189"/>
    </location>
</feature>
<dbReference type="Proteomes" id="UP001419268">
    <property type="component" value="Unassembled WGS sequence"/>
</dbReference>
<feature type="region of interest" description="Disordered" evidence="1">
    <location>
        <begin position="1"/>
        <end position="35"/>
    </location>
</feature>
<protein>
    <recommendedName>
        <fullName evidence="2">Retrotransposon gag domain-containing protein</fullName>
    </recommendedName>
</protein>
<dbReference type="Pfam" id="PF03732">
    <property type="entry name" value="Retrotrans_gag"/>
    <property type="match status" value="1"/>
</dbReference>
<dbReference type="AlphaFoldDB" id="A0AAP0L803"/>
<dbReference type="PANTHER" id="PTHR35046:SF18">
    <property type="entry name" value="RNA-DIRECTED DNA POLYMERASE"/>
    <property type="match status" value="1"/>
</dbReference>
<evidence type="ECO:0000256" key="1">
    <source>
        <dbReference type="SAM" id="MobiDB-lite"/>
    </source>
</evidence>
<dbReference type="InterPro" id="IPR005162">
    <property type="entry name" value="Retrotrans_gag_dom"/>
</dbReference>
<evidence type="ECO:0000313" key="4">
    <source>
        <dbReference type="Proteomes" id="UP001419268"/>
    </source>
</evidence>
<proteinExistence type="predicted"/>
<feature type="compositionally biased region" description="Basic and acidic residues" evidence="1">
    <location>
        <begin position="1"/>
        <end position="12"/>
    </location>
</feature>
<accession>A0AAP0L803</accession>
<gene>
    <name evidence="3" type="ORF">Scep_000011</name>
</gene>
<keyword evidence="4" id="KW-1185">Reference proteome</keyword>
<comment type="caution">
    <text evidence="3">The sequence shown here is derived from an EMBL/GenBank/DDBJ whole genome shotgun (WGS) entry which is preliminary data.</text>
</comment>
<dbReference type="PANTHER" id="PTHR35046">
    <property type="entry name" value="ZINC KNUCKLE (CCHC-TYPE) FAMILY PROTEIN"/>
    <property type="match status" value="1"/>
</dbReference>
<evidence type="ECO:0000259" key="2">
    <source>
        <dbReference type="Pfam" id="PF03732"/>
    </source>
</evidence>
<feature type="compositionally biased region" description="Acidic residues" evidence="1">
    <location>
        <begin position="13"/>
        <end position="29"/>
    </location>
</feature>
<reference evidence="3 4" key="1">
    <citation type="submission" date="2024-01" db="EMBL/GenBank/DDBJ databases">
        <title>Genome assemblies of Stephania.</title>
        <authorList>
            <person name="Yang L."/>
        </authorList>
    </citation>
    <scope>NUCLEOTIDE SEQUENCE [LARGE SCALE GENOMIC DNA]</scope>
    <source>
        <strain evidence="3">JXDWG</strain>
        <tissue evidence="3">Leaf</tissue>
    </source>
</reference>
<sequence>MDRIRNHRRESVGDEPERDSSTEGEDEYVEAPRRRYRPRAVEDDRRRWESGLKTDIPEFHGTLQPEEFLDWLASVEEVIEFKGVPEDKRVQLVATRFRNRATAWWQQQKLMRNRNGKAKITSWEKMKKHLRAEFLPYNFQRLMYQRLQNLRQGAKSVDDYTTEFYQLVARNELQETNDQLVARYIGGLRVQIQDVVNMFDPASLSAAHQRALLVEKQQASGCE</sequence>
<name>A0AAP0L803_9MAGN</name>
<evidence type="ECO:0000313" key="3">
    <source>
        <dbReference type="EMBL" id="KAK9164820.1"/>
    </source>
</evidence>
<dbReference type="EMBL" id="JBBNAG010000001">
    <property type="protein sequence ID" value="KAK9164820.1"/>
    <property type="molecule type" value="Genomic_DNA"/>
</dbReference>
<organism evidence="3 4">
    <name type="scientific">Stephania cephalantha</name>
    <dbReference type="NCBI Taxonomy" id="152367"/>
    <lineage>
        <taxon>Eukaryota</taxon>
        <taxon>Viridiplantae</taxon>
        <taxon>Streptophyta</taxon>
        <taxon>Embryophyta</taxon>
        <taxon>Tracheophyta</taxon>
        <taxon>Spermatophyta</taxon>
        <taxon>Magnoliopsida</taxon>
        <taxon>Ranunculales</taxon>
        <taxon>Menispermaceae</taxon>
        <taxon>Menispermoideae</taxon>
        <taxon>Cissampelideae</taxon>
        <taxon>Stephania</taxon>
    </lineage>
</organism>